<dbReference type="GO" id="GO:1902201">
    <property type="term" value="P:negative regulation of bacterial-type flagellum-dependent cell motility"/>
    <property type="evidence" value="ECO:0007669"/>
    <property type="project" value="TreeGrafter"/>
</dbReference>
<dbReference type="CDD" id="cd01949">
    <property type="entry name" value="GGDEF"/>
    <property type="match status" value="1"/>
</dbReference>
<dbReference type="OrthoDB" id="9801014at2"/>
<dbReference type="GO" id="GO:0052621">
    <property type="term" value="F:diguanylate cyclase activity"/>
    <property type="evidence" value="ECO:0007669"/>
    <property type="project" value="TreeGrafter"/>
</dbReference>
<dbReference type="PANTHER" id="PTHR45138">
    <property type="entry name" value="REGULATORY COMPONENTS OF SENSORY TRANSDUCTION SYSTEM"/>
    <property type="match status" value="1"/>
</dbReference>
<dbReference type="NCBIfam" id="TIGR00254">
    <property type="entry name" value="GGDEF"/>
    <property type="match status" value="1"/>
</dbReference>
<dbReference type="GO" id="GO:0005886">
    <property type="term" value="C:plasma membrane"/>
    <property type="evidence" value="ECO:0007669"/>
    <property type="project" value="TreeGrafter"/>
</dbReference>
<dbReference type="InterPro" id="IPR029787">
    <property type="entry name" value="Nucleotide_cyclase"/>
</dbReference>
<protein>
    <submittedName>
        <fullName evidence="2">Diguanylate cyclase (GGDEF) domain-containing protein</fullName>
    </submittedName>
</protein>
<dbReference type="Proteomes" id="UP000182624">
    <property type="component" value="Unassembled WGS sequence"/>
</dbReference>
<dbReference type="Gene3D" id="3.30.70.270">
    <property type="match status" value="1"/>
</dbReference>
<dbReference type="InterPro" id="IPR029016">
    <property type="entry name" value="GAF-like_dom_sf"/>
</dbReference>
<reference evidence="3" key="1">
    <citation type="submission" date="2016-10" db="EMBL/GenBank/DDBJ databases">
        <authorList>
            <person name="Varghese N."/>
            <person name="Submissions S."/>
        </authorList>
    </citation>
    <scope>NUCLEOTIDE SEQUENCE [LARGE SCALE GENOMIC DNA]</scope>
    <source>
        <strain evidence="3">P18</strain>
    </source>
</reference>
<dbReference type="PANTHER" id="PTHR45138:SF6">
    <property type="entry name" value="DIGUANYLATE CYCLASE DGCN"/>
    <property type="match status" value="1"/>
</dbReference>
<dbReference type="InterPro" id="IPR000160">
    <property type="entry name" value="GGDEF_dom"/>
</dbReference>
<gene>
    <name evidence="2" type="ORF">SAMN04487928_1025</name>
</gene>
<dbReference type="PROSITE" id="PS50887">
    <property type="entry name" value="GGDEF"/>
    <property type="match status" value="1"/>
</dbReference>
<evidence type="ECO:0000313" key="3">
    <source>
        <dbReference type="Proteomes" id="UP000182624"/>
    </source>
</evidence>
<evidence type="ECO:0000313" key="2">
    <source>
        <dbReference type="EMBL" id="SFP42742.1"/>
    </source>
</evidence>
<dbReference type="GO" id="GO:0043709">
    <property type="term" value="P:cell adhesion involved in single-species biofilm formation"/>
    <property type="evidence" value="ECO:0007669"/>
    <property type="project" value="TreeGrafter"/>
</dbReference>
<dbReference type="InterPro" id="IPR043128">
    <property type="entry name" value="Rev_trsase/Diguanyl_cyclase"/>
</dbReference>
<dbReference type="AlphaFoldDB" id="A0A1I5Q960"/>
<dbReference type="EMBL" id="FOXO01000002">
    <property type="protein sequence ID" value="SFP42742.1"/>
    <property type="molecule type" value="Genomic_DNA"/>
</dbReference>
<dbReference type="Gene3D" id="3.30.450.40">
    <property type="match status" value="1"/>
</dbReference>
<sequence>MTNETYLKLKTYVNLLPIPSAIMSVEKHPDGSCGEVRFAVINEFLKKNYYDIFVGTEHDADIDYESFDKHLEGQLYTMHLPKEPNFEDVCFRAAWKGEFINTYVDTSKVYGFWTQDILNPITEKSDDPAISYCQFSYTLNKEMDTGKFAAVSPDIASFVIKACLELRNEHKFLESMETVTKDLLEYTGSYAASTLTIDKEFRSYDIISAASSNPLNDIRGIFSKIPYEIIESWEQLVKTTNSIIIKDEHDLDYIEEKAPEWVKTLRINNVESLCLVPFSHSGETIGYLYITNFDVNHLVRIKETVELISFFLSSEVANHLFLQRLEYLSNVDMLTGVFNRNCMNVNVDELALKLEFNPRPFNVAFCDLNGLKTINDNGGHDQGDKLLVYAANVLKEVFESDKIYRAGGDEFTIISFDTKDNFEEKIHILREKASDPTWLHFAIGYYHDAELGDLRLAMRYADELMYKDKNKFYEQYPDKRR</sequence>
<proteinExistence type="predicted"/>
<name>A0A1I5Q960_9FIRM</name>
<dbReference type="SMART" id="SM00267">
    <property type="entry name" value="GGDEF"/>
    <property type="match status" value="1"/>
</dbReference>
<keyword evidence="3" id="KW-1185">Reference proteome</keyword>
<dbReference type="Pfam" id="PF00990">
    <property type="entry name" value="GGDEF"/>
    <property type="match status" value="1"/>
</dbReference>
<accession>A0A1I5Q960</accession>
<organism evidence="2 3">
    <name type="scientific">Butyrivibrio proteoclasticus</name>
    <dbReference type="NCBI Taxonomy" id="43305"/>
    <lineage>
        <taxon>Bacteria</taxon>
        <taxon>Bacillati</taxon>
        <taxon>Bacillota</taxon>
        <taxon>Clostridia</taxon>
        <taxon>Lachnospirales</taxon>
        <taxon>Lachnospiraceae</taxon>
        <taxon>Butyrivibrio</taxon>
    </lineage>
</organism>
<feature type="domain" description="GGDEF" evidence="1">
    <location>
        <begin position="359"/>
        <end position="481"/>
    </location>
</feature>
<evidence type="ECO:0000259" key="1">
    <source>
        <dbReference type="PROSITE" id="PS50887"/>
    </source>
</evidence>
<dbReference type="SUPFAM" id="SSF55073">
    <property type="entry name" value="Nucleotide cyclase"/>
    <property type="match status" value="1"/>
</dbReference>
<dbReference type="InterPro" id="IPR050469">
    <property type="entry name" value="Diguanylate_Cyclase"/>
</dbReference>